<evidence type="ECO:0000313" key="7">
    <source>
        <dbReference type="Proteomes" id="UP001497527"/>
    </source>
</evidence>
<keyword evidence="4" id="KW-0812">Transmembrane</keyword>
<organism evidence="6 7">
    <name type="scientific">Tenacibaculum polynesiense</name>
    <dbReference type="NCBI Taxonomy" id="3137857"/>
    <lineage>
        <taxon>Bacteria</taxon>
        <taxon>Pseudomonadati</taxon>
        <taxon>Bacteroidota</taxon>
        <taxon>Flavobacteriia</taxon>
        <taxon>Flavobacteriales</taxon>
        <taxon>Flavobacteriaceae</taxon>
        <taxon>Tenacibaculum</taxon>
    </lineage>
</organism>
<comment type="caution">
    <text evidence="6">The sequence shown here is derived from an EMBL/GenBank/DDBJ whole genome shotgun (WGS) entry which is preliminary data.</text>
</comment>
<keyword evidence="4" id="KW-0472">Membrane</keyword>
<evidence type="ECO:0000259" key="5">
    <source>
        <dbReference type="PROSITE" id="PS01124"/>
    </source>
</evidence>
<dbReference type="PANTHER" id="PTHR43280">
    <property type="entry name" value="ARAC-FAMILY TRANSCRIPTIONAL REGULATOR"/>
    <property type="match status" value="1"/>
</dbReference>
<dbReference type="Gene3D" id="1.10.10.60">
    <property type="entry name" value="Homeodomain-like"/>
    <property type="match status" value="2"/>
</dbReference>
<gene>
    <name evidence="6" type="ORF">T190423A01A_30225</name>
</gene>
<protein>
    <submittedName>
        <fullName evidence="6">AraC family transcriptional regulator</fullName>
    </submittedName>
</protein>
<evidence type="ECO:0000256" key="4">
    <source>
        <dbReference type="SAM" id="Phobius"/>
    </source>
</evidence>
<feature type="domain" description="HTH araC/xylS-type" evidence="5">
    <location>
        <begin position="232"/>
        <end position="335"/>
    </location>
</feature>
<keyword evidence="4" id="KW-1133">Transmembrane helix</keyword>
<evidence type="ECO:0000256" key="1">
    <source>
        <dbReference type="ARBA" id="ARBA00023015"/>
    </source>
</evidence>
<dbReference type="SUPFAM" id="SSF46689">
    <property type="entry name" value="Homeodomain-like"/>
    <property type="match status" value="1"/>
</dbReference>
<name>A0ABP1EXP8_9FLAO</name>
<dbReference type="EMBL" id="CAXJIO010000012">
    <property type="protein sequence ID" value="CAL2103111.1"/>
    <property type="molecule type" value="Genomic_DNA"/>
</dbReference>
<dbReference type="InterPro" id="IPR036259">
    <property type="entry name" value="MFS_trans_sf"/>
</dbReference>
<feature type="transmembrane region" description="Helical" evidence="4">
    <location>
        <begin position="59"/>
        <end position="79"/>
    </location>
</feature>
<dbReference type="InterPro" id="IPR018060">
    <property type="entry name" value="HTH_AraC"/>
</dbReference>
<sequence>MLKTIQIVALIQGLFLLTVLFIKKDMYKRLNFWLLFVTILSLLLHIVGDDDFNLFQTDANWYVFHSPLVVTLFFLLIKYHNTDETNFKRKDFLYFLPYMVFVLLQAMENLPNVNETFPFLIAEGIIGVIMMYFLGSIIQDILKKKKDQWMLIFIVPYSIAYVIDSFSYFFTGEHDAIPFLESYGVIGISALLLYVILFKLVVTPKEILPKGELKEYKTSSLKKANIEAYKIDFLRLMEEEKLFKDPSLTVNQVAKRMNIPRQHLSEVLNVHMKTGFQDFINKKRLEEFVKYLKDDTFNNYTILGIATEVGFKSKSSFNTAFKKHYGMTPTEFKKNMINQ</sequence>
<keyword evidence="7" id="KW-1185">Reference proteome</keyword>
<evidence type="ECO:0000256" key="2">
    <source>
        <dbReference type="ARBA" id="ARBA00023125"/>
    </source>
</evidence>
<dbReference type="PANTHER" id="PTHR43280:SF29">
    <property type="entry name" value="ARAC-FAMILY TRANSCRIPTIONAL REGULATOR"/>
    <property type="match status" value="1"/>
</dbReference>
<dbReference type="Pfam" id="PF12833">
    <property type="entry name" value="HTH_18"/>
    <property type="match status" value="1"/>
</dbReference>
<dbReference type="Proteomes" id="UP001497527">
    <property type="component" value="Unassembled WGS sequence"/>
</dbReference>
<dbReference type="InterPro" id="IPR009057">
    <property type="entry name" value="Homeodomain-like_sf"/>
</dbReference>
<dbReference type="SUPFAM" id="SSF103473">
    <property type="entry name" value="MFS general substrate transporter"/>
    <property type="match status" value="1"/>
</dbReference>
<dbReference type="PROSITE" id="PS01124">
    <property type="entry name" value="HTH_ARAC_FAMILY_2"/>
    <property type="match status" value="1"/>
</dbReference>
<feature type="transmembrane region" description="Helical" evidence="4">
    <location>
        <begin position="119"/>
        <end position="138"/>
    </location>
</feature>
<dbReference type="RefSeq" id="WP_348717098.1">
    <property type="nucleotide sequence ID" value="NZ_CAXJIO010000012.1"/>
</dbReference>
<dbReference type="InterPro" id="IPR020449">
    <property type="entry name" value="Tscrpt_reg_AraC-type_HTH"/>
</dbReference>
<accession>A0ABP1EXP8</accession>
<reference evidence="6 7" key="1">
    <citation type="submission" date="2024-05" db="EMBL/GenBank/DDBJ databases">
        <authorList>
            <person name="Duchaud E."/>
        </authorList>
    </citation>
    <scope>NUCLEOTIDE SEQUENCE [LARGE SCALE GENOMIC DNA]</scope>
    <source>
        <strain evidence="6">Ena-SAMPLE-TAB-13-05-2024-13:56:06:370-140308</strain>
    </source>
</reference>
<keyword evidence="3" id="KW-0804">Transcription</keyword>
<evidence type="ECO:0000256" key="3">
    <source>
        <dbReference type="ARBA" id="ARBA00023163"/>
    </source>
</evidence>
<evidence type="ECO:0000313" key="6">
    <source>
        <dbReference type="EMBL" id="CAL2103111.1"/>
    </source>
</evidence>
<feature type="transmembrane region" description="Helical" evidence="4">
    <location>
        <begin position="91"/>
        <end position="107"/>
    </location>
</feature>
<dbReference type="PRINTS" id="PR00032">
    <property type="entry name" value="HTHARAC"/>
</dbReference>
<feature type="transmembrane region" description="Helical" evidence="4">
    <location>
        <begin position="6"/>
        <end position="23"/>
    </location>
</feature>
<feature type="transmembrane region" description="Helical" evidence="4">
    <location>
        <begin position="30"/>
        <end position="47"/>
    </location>
</feature>
<dbReference type="SMART" id="SM00342">
    <property type="entry name" value="HTH_ARAC"/>
    <property type="match status" value="1"/>
</dbReference>
<proteinExistence type="predicted"/>
<feature type="transmembrane region" description="Helical" evidence="4">
    <location>
        <begin position="150"/>
        <end position="170"/>
    </location>
</feature>
<feature type="transmembrane region" description="Helical" evidence="4">
    <location>
        <begin position="182"/>
        <end position="202"/>
    </location>
</feature>
<keyword evidence="1" id="KW-0805">Transcription regulation</keyword>
<keyword evidence="2" id="KW-0238">DNA-binding</keyword>